<organism evidence="1 2">
    <name type="scientific">Nocardioides ginsengisoli</name>
    <dbReference type="NCBI Taxonomy" id="363868"/>
    <lineage>
        <taxon>Bacteria</taxon>
        <taxon>Bacillati</taxon>
        <taxon>Actinomycetota</taxon>
        <taxon>Actinomycetes</taxon>
        <taxon>Propionibacteriales</taxon>
        <taxon>Nocardioidaceae</taxon>
        <taxon>Nocardioides</taxon>
    </lineage>
</organism>
<comment type="caution">
    <text evidence="1">The sequence shown here is derived from an EMBL/GenBank/DDBJ whole genome shotgun (WGS) entry which is preliminary data.</text>
</comment>
<dbReference type="SUPFAM" id="SSF54427">
    <property type="entry name" value="NTF2-like"/>
    <property type="match status" value="1"/>
</dbReference>
<dbReference type="EMBL" id="JBHTLX010000005">
    <property type="protein sequence ID" value="MFD1246836.1"/>
    <property type="molecule type" value="Genomic_DNA"/>
</dbReference>
<dbReference type="Gene3D" id="3.10.450.50">
    <property type="match status" value="1"/>
</dbReference>
<name>A0ABW3VVS5_9ACTN</name>
<sequence>MGTPPSAAMERFDMKVISIDVTASMIACAKVVDLYGGVYYTDYLTLAVHDGRWVIACKDVPLRKLIAQESKPSPRRSSVRSIRLRRPSRWSARLSDHFVASIPSFANGSGGKGRGFLRTISS</sequence>
<evidence type="ECO:0000313" key="1">
    <source>
        <dbReference type="EMBL" id="MFD1246836.1"/>
    </source>
</evidence>
<proteinExistence type="predicted"/>
<dbReference type="Proteomes" id="UP001597229">
    <property type="component" value="Unassembled WGS sequence"/>
</dbReference>
<dbReference type="Pfam" id="PF12893">
    <property type="entry name" value="Lumazine_bd_2"/>
    <property type="match status" value="1"/>
</dbReference>
<dbReference type="RefSeq" id="WP_367917688.1">
    <property type="nucleotide sequence ID" value="NZ_BAABAC010000005.1"/>
</dbReference>
<evidence type="ECO:0000313" key="2">
    <source>
        <dbReference type="Proteomes" id="UP001597229"/>
    </source>
</evidence>
<dbReference type="InterPro" id="IPR039437">
    <property type="entry name" value="FrzH/put_lumazine-bd"/>
</dbReference>
<reference evidence="2" key="1">
    <citation type="journal article" date="2019" name="Int. J. Syst. Evol. Microbiol.">
        <title>The Global Catalogue of Microorganisms (GCM) 10K type strain sequencing project: providing services to taxonomists for standard genome sequencing and annotation.</title>
        <authorList>
            <consortium name="The Broad Institute Genomics Platform"/>
            <consortium name="The Broad Institute Genome Sequencing Center for Infectious Disease"/>
            <person name="Wu L."/>
            <person name="Ma J."/>
        </authorList>
    </citation>
    <scope>NUCLEOTIDE SEQUENCE [LARGE SCALE GENOMIC DNA]</scope>
    <source>
        <strain evidence="2">CCUG 52478</strain>
    </source>
</reference>
<accession>A0ABW3VVS5</accession>
<keyword evidence="2" id="KW-1185">Reference proteome</keyword>
<gene>
    <name evidence="1" type="ORF">ACFQ3F_03450</name>
</gene>
<protein>
    <submittedName>
        <fullName evidence="1">Nuclear transport factor 2 family protein</fullName>
    </submittedName>
</protein>
<dbReference type="InterPro" id="IPR032710">
    <property type="entry name" value="NTF2-like_dom_sf"/>
</dbReference>